<evidence type="ECO:0008006" key="3">
    <source>
        <dbReference type="Google" id="ProtNLM"/>
    </source>
</evidence>
<protein>
    <recommendedName>
        <fullName evidence="3">Aminotransferase class I/classII domain-containing protein</fullName>
    </recommendedName>
</protein>
<comment type="caution">
    <text evidence="1">The sequence shown here is derived from an EMBL/GenBank/DDBJ whole genome shotgun (WGS) entry which is preliminary data.</text>
</comment>
<evidence type="ECO:0000313" key="2">
    <source>
        <dbReference type="Proteomes" id="UP001603013"/>
    </source>
</evidence>
<sequence length="127" mass="13709">MCDGTADPAFHVVDDVWQGQSLDGMFISVHSKQYAVASLFHALGPDRAALLPGWCGNFLLTSAEVRTYLPRVEHALSFSTAERALADAQDWLHYAKGEESVLDGPLRVWRAAAQSGLGLCGVALHLS</sequence>
<organism evidence="1 2">
    <name type="scientific">Streptomyces lateritius</name>
    <dbReference type="NCBI Taxonomy" id="67313"/>
    <lineage>
        <taxon>Bacteria</taxon>
        <taxon>Bacillati</taxon>
        <taxon>Actinomycetota</taxon>
        <taxon>Actinomycetes</taxon>
        <taxon>Kitasatosporales</taxon>
        <taxon>Streptomycetaceae</taxon>
        <taxon>Streptomyces</taxon>
    </lineage>
</organism>
<dbReference type="RefSeq" id="WP_391937744.1">
    <property type="nucleotide sequence ID" value="NZ_JBIBSM010000029.1"/>
</dbReference>
<accession>A0ABW6YMN8</accession>
<dbReference type="EMBL" id="JBIBSM010000029">
    <property type="protein sequence ID" value="MFF8280978.1"/>
    <property type="molecule type" value="Genomic_DNA"/>
</dbReference>
<proteinExistence type="predicted"/>
<evidence type="ECO:0000313" key="1">
    <source>
        <dbReference type="EMBL" id="MFF8280978.1"/>
    </source>
</evidence>
<keyword evidence="2" id="KW-1185">Reference proteome</keyword>
<name>A0ABW6YMN8_9ACTN</name>
<reference evidence="1 2" key="1">
    <citation type="submission" date="2024-10" db="EMBL/GenBank/DDBJ databases">
        <title>The Natural Products Discovery Center: Release of the First 8490 Sequenced Strains for Exploring Actinobacteria Biosynthetic Diversity.</title>
        <authorList>
            <person name="Kalkreuter E."/>
            <person name="Kautsar S.A."/>
            <person name="Yang D."/>
            <person name="Bader C.D."/>
            <person name="Teijaro C.N."/>
            <person name="Fluegel L."/>
            <person name="Davis C.M."/>
            <person name="Simpson J.R."/>
            <person name="Lauterbach L."/>
            <person name="Steele A.D."/>
            <person name="Gui C."/>
            <person name="Meng S."/>
            <person name="Li G."/>
            <person name="Viehrig K."/>
            <person name="Ye F."/>
            <person name="Su P."/>
            <person name="Kiefer A.F."/>
            <person name="Nichols A."/>
            <person name="Cepeda A.J."/>
            <person name="Yan W."/>
            <person name="Fan B."/>
            <person name="Jiang Y."/>
            <person name="Adhikari A."/>
            <person name="Zheng C.-J."/>
            <person name="Schuster L."/>
            <person name="Cowan T.M."/>
            <person name="Smanski M.J."/>
            <person name="Chevrette M.G."/>
            <person name="De Carvalho L.P.S."/>
            <person name="Shen B."/>
        </authorList>
    </citation>
    <scope>NUCLEOTIDE SEQUENCE [LARGE SCALE GENOMIC DNA]</scope>
    <source>
        <strain evidence="1 2">NPDC015755</strain>
    </source>
</reference>
<dbReference type="Proteomes" id="UP001603013">
    <property type="component" value="Unassembled WGS sequence"/>
</dbReference>
<gene>
    <name evidence="1" type="ORF">ACF05T_33800</name>
</gene>